<feature type="region of interest" description="Disordered" evidence="1">
    <location>
        <begin position="1"/>
        <end position="24"/>
    </location>
</feature>
<feature type="non-terminal residue" evidence="2">
    <location>
        <position position="1"/>
    </location>
</feature>
<comment type="caution">
    <text evidence="2">The sequence shown here is derived from an EMBL/GenBank/DDBJ whole genome shotgun (WGS) entry which is preliminary data.</text>
</comment>
<dbReference type="Proteomes" id="UP000309734">
    <property type="component" value="Unassembled WGS sequence"/>
</dbReference>
<name>A0A4S9W236_AURPU</name>
<evidence type="ECO:0000313" key="2">
    <source>
        <dbReference type="EMBL" id="THZ58147.1"/>
    </source>
</evidence>
<sequence length="167" mass="18259">LQDVKRRKDNSRREGVHNKARPSKLPAALLPLHHSRHTDVQLCLSPSDIPSSTILATRCLKDTRPPNRALLQPAALHSRRAHWLQAYTSSPFTPSTNCSALLFLPGAKGHALATFERVSEVQRFRAAHPTQAVLFGSTTTNDIDNQSHGGVSPTQVASFGSNNQISQ</sequence>
<evidence type="ECO:0000313" key="3">
    <source>
        <dbReference type="Proteomes" id="UP000309734"/>
    </source>
</evidence>
<dbReference type="AlphaFoldDB" id="A0A4S9W236"/>
<reference evidence="2 3" key="1">
    <citation type="submission" date="2018-10" db="EMBL/GenBank/DDBJ databases">
        <title>Fifty Aureobasidium pullulans genomes reveal a recombining polyextremotolerant generalist.</title>
        <authorList>
            <person name="Gostincar C."/>
            <person name="Turk M."/>
            <person name="Zajc J."/>
            <person name="Gunde-Cimerman N."/>
        </authorList>
    </citation>
    <scope>NUCLEOTIDE SEQUENCE [LARGE SCALE GENOMIC DNA]</scope>
    <source>
        <strain evidence="2 3">EXF-3519</strain>
    </source>
</reference>
<dbReference type="EMBL" id="QZBS01000716">
    <property type="protein sequence ID" value="THZ58147.1"/>
    <property type="molecule type" value="Genomic_DNA"/>
</dbReference>
<gene>
    <name evidence="2" type="ORF">D6C85_10300</name>
</gene>
<organism evidence="2 3">
    <name type="scientific">Aureobasidium pullulans</name>
    <name type="common">Black yeast</name>
    <name type="synonym">Pullularia pullulans</name>
    <dbReference type="NCBI Taxonomy" id="5580"/>
    <lineage>
        <taxon>Eukaryota</taxon>
        <taxon>Fungi</taxon>
        <taxon>Dikarya</taxon>
        <taxon>Ascomycota</taxon>
        <taxon>Pezizomycotina</taxon>
        <taxon>Dothideomycetes</taxon>
        <taxon>Dothideomycetidae</taxon>
        <taxon>Dothideales</taxon>
        <taxon>Saccotheciaceae</taxon>
        <taxon>Aureobasidium</taxon>
    </lineage>
</organism>
<proteinExistence type="predicted"/>
<feature type="compositionally biased region" description="Basic and acidic residues" evidence="1">
    <location>
        <begin position="1"/>
        <end position="17"/>
    </location>
</feature>
<accession>A0A4S9W236</accession>
<protein>
    <submittedName>
        <fullName evidence="2">Uncharacterized protein</fullName>
    </submittedName>
</protein>
<evidence type="ECO:0000256" key="1">
    <source>
        <dbReference type="SAM" id="MobiDB-lite"/>
    </source>
</evidence>
<feature type="region of interest" description="Disordered" evidence="1">
    <location>
        <begin position="138"/>
        <end position="167"/>
    </location>
</feature>